<accession>F2UCQ2</accession>
<proteinExistence type="predicted"/>
<dbReference type="Proteomes" id="UP000007799">
    <property type="component" value="Unassembled WGS sequence"/>
</dbReference>
<evidence type="ECO:0000313" key="3">
    <source>
        <dbReference type="EMBL" id="EGD74359.1"/>
    </source>
</evidence>
<dbReference type="KEGG" id="sre:PTSG_06369"/>
<dbReference type="GeneID" id="16073834"/>
<dbReference type="RefSeq" id="XP_004993259.1">
    <property type="nucleotide sequence ID" value="XM_004993202.1"/>
</dbReference>
<keyword evidence="1" id="KW-0175">Coiled coil</keyword>
<gene>
    <name evidence="3" type="ORF">PTSG_06369</name>
</gene>
<reference evidence="3" key="1">
    <citation type="submission" date="2009-08" db="EMBL/GenBank/DDBJ databases">
        <title>Annotation of Salpingoeca rosetta.</title>
        <authorList>
            <consortium name="The Broad Institute Genome Sequencing Platform"/>
            <person name="Russ C."/>
            <person name="Cuomo C."/>
            <person name="Burger G."/>
            <person name="Gray M.W."/>
            <person name="Holland P.W.H."/>
            <person name="King N."/>
            <person name="Lang F.B.F."/>
            <person name="Roger A.J."/>
            <person name="Ruiz-Trillo I."/>
            <person name="Young S.K."/>
            <person name="Zeng Q."/>
            <person name="Gargeya S."/>
            <person name="Alvarado L."/>
            <person name="Berlin A."/>
            <person name="Chapman S.B."/>
            <person name="Chen Z."/>
            <person name="Freedman E."/>
            <person name="Gellesch M."/>
            <person name="Goldberg J."/>
            <person name="Griggs A."/>
            <person name="Gujja S."/>
            <person name="Heilman E."/>
            <person name="Heiman D."/>
            <person name="Howarth C."/>
            <person name="Mehta T."/>
            <person name="Neiman D."/>
            <person name="Pearson M."/>
            <person name="Roberts A."/>
            <person name="Saif S."/>
            <person name="Shea T."/>
            <person name="Shenoy N."/>
            <person name="Sisk P."/>
            <person name="Stolte C."/>
            <person name="Sykes S."/>
            <person name="White J."/>
            <person name="Yandava C."/>
            <person name="Haas B."/>
            <person name="Nusbaum C."/>
            <person name="Birren B."/>
        </authorList>
    </citation>
    <scope>NUCLEOTIDE SEQUENCE [LARGE SCALE GENOMIC DNA]</scope>
    <source>
        <strain evidence="3">ATCC 50818</strain>
    </source>
</reference>
<sequence>MRGGVVFVFVALLLLLCGVVVPGVLWHHAGAGAGAGAGGLMGCHALEYDDSVIADMDKLAADLKEQDDTHGHHVRHFEKKHQHIMASAAKLRKRMAKMQQEREEMFMNAAEKVKRLRKRREDL</sequence>
<feature type="chain" id="PRO_5003290538" evidence="2">
    <location>
        <begin position="23"/>
        <end position="123"/>
    </location>
</feature>
<dbReference type="InParanoid" id="F2UCQ2"/>
<evidence type="ECO:0000313" key="4">
    <source>
        <dbReference type="Proteomes" id="UP000007799"/>
    </source>
</evidence>
<feature type="coiled-coil region" evidence="1">
    <location>
        <begin position="81"/>
        <end position="108"/>
    </location>
</feature>
<name>F2UCQ2_SALR5</name>
<dbReference type="EMBL" id="GL832968">
    <property type="protein sequence ID" value="EGD74359.1"/>
    <property type="molecule type" value="Genomic_DNA"/>
</dbReference>
<organism evidence="4">
    <name type="scientific">Salpingoeca rosetta (strain ATCC 50818 / BSB-021)</name>
    <dbReference type="NCBI Taxonomy" id="946362"/>
    <lineage>
        <taxon>Eukaryota</taxon>
        <taxon>Choanoflagellata</taxon>
        <taxon>Craspedida</taxon>
        <taxon>Salpingoecidae</taxon>
        <taxon>Salpingoeca</taxon>
    </lineage>
</organism>
<dbReference type="AlphaFoldDB" id="F2UCQ2"/>
<protein>
    <submittedName>
        <fullName evidence="3">Uncharacterized protein</fullName>
    </submittedName>
</protein>
<evidence type="ECO:0000256" key="1">
    <source>
        <dbReference type="SAM" id="Coils"/>
    </source>
</evidence>
<feature type="signal peptide" evidence="2">
    <location>
        <begin position="1"/>
        <end position="22"/>
    </location>
</feature>
<evidence type="ECO:0000256" key="2">
    <source>
        <dbReference type="SAM" id="SignalP"/>
    </source>
</evidence>
<keyword evidence="4" id="KW-1185">Reference proteome</keyword>
<keyword evidence="2" id="KW-0732">Signal</keyword>